<dbReference type="EMBL" id="SOFE01000023">
    <property type="protein sequence ID" value="TFB82757.1"/>
    <property type="molecule type" value="Genomic_DNA"/>
</dbReference>
<feature type="region of interest" description="Disordered" evidence="1">
    <location>
        <begin position="1063"/>
        <end position="1084"/>
    </location>
</feature>
<dbReference type="STRING" id="995038.SAMN05216274_10561"/>
<sequence>MSLTEHLADSGSPVRAYIDGISPILLALQGGTGGSRAAADTLGLIELAASSAIIPPLPGVDVARAGTAVDFRVRIALGGFDAHDSVAALGIDELSLRQGEFENGAHRAKVLSEAFDVAVQILENPSSEADLDRAALLLAHCEQIHRDMIEVLKGSVGKASDLATDGQDFAVGLDTPSLADLRSMMESNSAQIDLWREQIANGDRFEPNPVFAGSRLVGGADADWLVGGVLIDSKAYAELTVPKLRAFLRQLLGYVMLDLDDSLHIRTVGVWLPRQGLTRTWELEMLLGGDPEELLLALRQRFAKAAGGQQIGIRVPVTQHRKDQILADNKNTPRHMLIDLARSIDAGIRFRIGRNAMVPEETMRELARDRYASVREGVAGNESAPTDVLAALSQDNSVVVRRTVAANPRTPKPQLKALGQAPVDGSSSETQLAIESVTGDEVAQPRSSGRAVVRVAQDRDDLALETRWFMEFLALSRGGFPRGLGVRIPLPMASQYWASVLGRSTYAPDWLTAGFPDIVKNDLMRTDRPAWVRQIFALELPVSDSSVRDRLLADADPLIRWSALQRTVDVPDDVLGALLGELAASRKERIRFRTEGDRPMWARTRTPAEYDKETLRLVATHPSTPLAELRELLGTKSVDVLVGLIENPSLPTDDLALILPRLRSTKSFEPRERLAASSRIPSAAARLLVDDRDARVRIALSRNEAAPSEALVSLAEDQEPSVRLAVISNPSAPVALAASIAGPLLETSTDEELFDVLNAVATRTDIELTDELFEDALGRLSKSRVRDPDMRRIAADDERTGARTLARLAKSTDESVRSAVAGNSRTPSETLSVLAADPVHNVRAAAAGNEGLDTALLVTLAYDDDPLVRARAAGCPRLGTAVLGALLLDDDRSVRSAAFKNPATSTEDRDHAGAAWEQAYLASGPSRADLEETVASKRAEVRIQVAFDRRTPSDFLVLLGGERRSAQVRRAVAANPNTPATFLASLADDADTEVRQAVAFNSATPREVLAKLAGTSIDLALLVAMNPDAPLGLIDALVEDGDPLVGYVAAGVRATRAALTEGGVPGTSRADAHKHETGHPMILP</sequence>
<accession>A0A1I2ZZ76</accession>
<reference evidence="3 5" key="2">
    <citation type="submission" date="2019-03" db="EMBL/GenBank/DDBJ databases">
        <title>Genomics of glacier-inhabiting Cryobacterium strains.</title>
        <authorList>
            <person name="Liu Q."/>
            <person name="Xin Y.-H."/>
        </authorList>
    </citation>
    <scope>NUCLEOTIDE SEQUENCE [LARGE SCALE GENOMIC DNA]</scope>
    <source>
        <strain evidence="3 5">Hh34</strain>
    </source>
</reference>
<evidence type="ECO:0000313" key="4">
    <source>
        <dbReference type="Proteomes" id="UP000199681"/>
    </source>
</evidence>
<protein>
    <submittedName>
        <fullName evidence="2">Leucine rich repeat variant</fullName>
    </submittedName>
</protein>
<name>A0A1I2ZZ76_9MICO</name>
<dbReference type="Pfam" id="PF01816">
    <property type="entry name" value="LRV"/>
    <property type="match status" value="1"/>
</dbReference>
<evidence type="ECO:0000313" key="5">
    <source>
        <dbReference type="Proteomes" id="UP000297963"/>
    </source>
</evidence>
<dbReference type="Proteomes" id="UP000297963">
    <property type="component" value="Unassembled WGS sequence"/>
</dbReference>
<reference evidence="2 4" key="1">
    <citation type="submission" date="2016-10" db="EMBL/GenBank/DDBJ databases">
        <authorList>
            <person name="Varghese N."/>
            <person name="Submissions S."/>
        </authorList>
    </citation>
    <scope>NUCLEOTIDE SEQUENCE [LARGE SCALE GENOMIC DNA]</scope>
    <source>
        <strain evidence="2 4">GMCC 1.11211</strain>
    </source>
</reference>
<dbReference type="InterPro" id="IPR004830">
    <property type="entry name" value="LRR_variant"/>
</dbReference>
<evidence type="ECO:0000256" key="1">
    <source>
        <dbReference type="SAM" id="MobiDB-lite"/>
    </source>
</evidence>
<evidence type="ECO:0000313" key="2">
    <source>
        <dbReference type="EMBL" id="SFH43084.1"/>
    </source>
</evidence>
<comment type="caution">
    <text evidence="3">The sequence shown here is derived from an EMBL/GenBank/DDBJ whole genome shotgun (WGS) entry which is preliminary data.</text>
</comment>
<organism evidence="3 5">
    <name type="scientific">Cryobacterium levicorallinum</name>
    <dbReference type="NCBI Taxonomy" id="995038"/>
    <lineage>
        <taxon>Bacteria</taxon>
        <taxon>Bacillati</taxon>
        <taxon>Actinomycetota</taxon>
        <taxon>Actinomycetes</taxon>
        <taxon>Micrococcales</taxon>
        <taxon>Microbacteriaceae</taxon>
        <taxon>Cryobacterium</taxon>
    </lineage>
</organism>
<keyword evidence="4" id="KW-1185">Reference proteome</keyword>
<dbReference type="EMBL" id="FOPW01000005">
    <property type="protein sequence ID" value="SFH43084.1"/>
    <property type="molecule type" value="Genomic_DNA"/>
</dbReference>
<gene>
    <name evidence="3" type="ORF">E3O11_12875</name>
    <name evidence="2" type="ORF">SAMN05216274_10561</name>
</gene>
<dbReference type="SUPFAM" id="SSF48371">
    <property type="entry name" value="ARM repeat"/>
    <property type="match status" value="2"/>
</dbReference>
<dbReference type="Proteomes" id="UP000199681">
    <property type="component" value="Unassembled WGS sequence"/>
</dbReference>
<dbReference type="InterPro" id="IPR016024">
    <property type="entry name" value="ARM-type_fold"/>
</dbReference>
<dbReference type="InterPro" id="IPR011989">
    <property type="entry name" value="ARM-like"/>
</dbReference>
<proteinExistence type="predicted"/>
<evidence type="ECO:0000313" key="3">
    <source>
        <dbReference type="EMBL" id="TFB82757.1"/>
    </source>
</evidence>
<dbReference type="Gene3D" id="1.25.10.10">
    <property type="entry name" value="Leucine-rich Repeat Variant"/>
    <property type="match status" value="3"/>
</dbReference>
<dbReference type="AlphaFoldDB" id="A0A1I2ZZ76"/>
<dbReference type="RefSeq" id="WP_134495568.1">
    <property type="nucleotide sequence ID" value="NZ_BKAC01000004.1"/>
</dbReference>